<dbReference type="InterPro" id="IPR004568">
    <property type="entry name" value="Ppantetheine-prot_Trfase_dom"/>
</dbReference>
<evidence type="ECO:0000256" key="4">
    <source>
        <dbReference type="ARBA" id="ARBA00022516"/>
    </source>
</evidence>
<dbReference type="Proteomes" id="UP001168694">
    <property type="component" value="Unassembled WGS sequence"/>
</dbReference>
<gene>
    <name evidence="11 13" type="primary">acpS</name>
    <name evidence="13" type="ORF">QYF49_24660</name>
</gene>
<keyword evidence="9 11" id="KW-0443">Lipid metabolism</keyword>
<comment type="similarity">
    <text evidence="2">Belongs to the P-Pant transferase superfamily. Gsp/Sfp/HetI/AcpT family.</text>
</comment>
<comment type="subcellular location">
    <subcellularLocation>
        <location evidence="11">Cytoplasm</location>
    </subcellularLocation>
</comment>
<evidence type="ECO:0000256" key="1">
    <source>
        <dbReference type="ARBA" id="ARBA00001946"/>
    </source>
</evidence>
<feature type="binding site" evidence="11">
    <location>
        <position position="58"/>
    </location>
    <ligand>
        <name>Mg(2+)</name>
        <dbReference type="ChEBI" id="CHEBI:18420"/>
    </ligand>
</feature>
<comment type="cofactor">
    <cofactor evidence="1 11">
        <name>Mg(2+)</name>
        <dbReference type="ChEBI" id="CHEBI:18420"/>
    </cofactor>
</comment>
<keyword evidence="5 11" id="KW-0808">Transferase</keyword>
<comment type="function">
    <text evidence="11">Transfers the 4'-phosphopantetheine moiety from coenzyme A to a Ser of acyl-carrier-protein.</text>
</comment>
<evidence type="ECO:0000256" key="9">
    <source>
        <dbReference type="ARBA" id="ARBA00023098"/>
    </source>
</evidence>
<keyword evidence="6 11" id="KW-0479">Metal-binding</keyword>
<dbReference type="PANTHER" id="PTHR12215">
    <property type="entry name" value="PHOSPHOPANTETHEINE TRANSFERASE"/>
    <property type="match status" value="1"/>
</dbReference>
<dbReference type="EC" id="2.7.8.7" evidence="11"/>
<sequence length="119" mass="13171">MIIGTGIDIVEIERIGKACQKQARFPRRILTENELKTFGLLKGRRQTEFLAGRFAAKEAYAKAMGTGIGKHLSWQDIEITKNDNGKPVILGTSDQIIHLSISHSREFAVAQVVVEAPPE</sequence>
<comment type="caution">
    <text evidence="13">The sequence shown here is derived from an EMBL/GenBank/DDBJ whole genome shotgun (WGS) entry which is preliminary data.</text>
</comment>
<dbReference type="GO" id="GO:0008897">
    <property type="term" value="F:holo-[acyl-carrier-protein] synthase activity"/>
    <property type="evidence" value="ECO:0007669"/>
    <property type="project" value="UniProtKB-EC"/>
</dbReference>
<dbReference type="InterPro" id="IPR002582">
    <property type="entry name" value="ACPS"/>
</dbReference>
<dbReference type="SUPFAM" id="SSF56214">
    <property type="entry name" value="4'-phosphopantetheinyl transferase"/>
    <property type="match status" value="1"/>
</dbReference>
<evidence type="ECO:0000259" key="12">
    <source>
        <dbReference type="Pfam" id="PF01648"/>
    </source>
</evidence>
<evidence type="ECO:0000313" key="13">
    <source>
        <dbReference type="EMBL" id="MDN4076127.1"/>
    </source>
</evidence>
<keyword evidence="7 11" id="KW-0276">Fatty acid metabolism</keyword>
<accession>A0ABT8EDW4</accession>
<keyword evidence="8 11" id="KW-0460">Magnesium</keyword>
<feature type="domain" description="4'-phosphopantetheinyl transferase" evidence="12">
    <location>
        <begin position="5"/>
        <end position="110"/>
    </location>
</feature>
<evidence type="ECO:0000256" key="5">
    <source>
        <dbReference type="ARBA" id="ARBA00022679"/>
    </source>
</evidence>
<evidence type="ECO:0000256" key="2">
    <source>
        <dbReference type="ARBA" id="ARBA00010990"/>
    </source>
</evidence>
<organism evidence="13 14">
    <name type="scientific">Fictibacillus terranigra</name>
    <dbReference type="NCBI Taxonomy" id="3058424"/>
    <lineage>
        <taxon>Bacteria</taxon>
        <taxon>Bacillati</taxon>
        <taxon>Bacillota</taxon>
        <taxon>Bacilli</taxon>
        <taxon>Bacillales</taxon>
        <taxon>Fictibacillaceae</taxon>
        <taxon>Fictibacillus</taxon>
    </lineage>
</organism>
<dbReference type="RefSeq" id="WP_290402234.1">
    <property type="nucleotide sequence ID" value="NZ_JAUHLN010000011.1"/>
</dbReference>
<dbReference type="Pfam" id="PF01648">
    <property type="entry name" value="ACPS"/>
    <property type="match status" value="1"/>
</dbReference>
<reference evidence="13" key="1">
    <citation type="submission" date="2023-06" db="EMBL/GenBank/DDBJ databases">
        <title>Draft Genome Sequences of Representative Paenibacillus Polymyxa, Bacillus cereus, Fictibacillus sp., and Brevibacillus agri Strains Isolated from Amazonian Dark Earth.</title>
        <authorList>
            <person name="Pellegrinetti T.A."/>
            <person name="Cunha I.C.M."/>
            <person name="Chaves M.G."/>
            <person name="Freitas A.S."/>
            <person name="Silva A.V.R."/>
            <person name="Tsai S.M."/>
            <person name="Mendes L.W."/>
        </authorList>
    </citation>
    <scope>NUCLEOTIDE SEQUENCE</scope>
    <source>
        <strain evidence="13">CENA-BCM004</strain>
    </source>
</reference>
<dbReference type="HAMAP" id="MF_00101">
    <property type="entry name" value="AcpS"/>
    <property type="match status" value="1"/>
</dbReference>
<evidence type="ECO:0000256" key="3">
    <source>
        <dbReference type="ARBA" id="ARBA00022490"/>
    </source>
</evidence>
<evidence type="ECO:0000256" key="10">
    <source>
        <dbReference type="ARBA" id="ARBA00023160"/>
    </source>
</evidence>
<evidence type="ECO:0000313" key="14">
    <source>
        <dbReference type="Proteomes" id="UP001168694"/>
    </source>
</evidence>
<evidence type="ECO:0000256" key="7">
    <source>
        <dbReference type="ARBA" id="ARBA00022832"/>
    </source>
</evidence>
<dbReference type="EMBL" id="JAUHLN010000011">
    <property type="protein sequence ID" value="MDN4076127.1"/>
    <property type="molecule type" value="Genomic_DNA"/>
</dbReference>
<keyword evidence="3 11" id="KW-0963">Cytoplasm</keyword>
<keyword evidence="14" id="KW-1185">Reference proteome</keyword>
<keyword evidence="4 11" id="KW-0444">Lipid biosynthesis</keyword>
<dbReference type="Gene3D" id="3.90.470.20">
    <property type="entry name" value="4'-phosphopantetheinyl transferase domain"/>
    <property type="match status" value="1"/>
</dbReference>
<dbReference type="InterPro" id="IPR037143">
    <property type="entry name" value="4-PPantetheinyl_Trfase_dom_sf"/>
</dbReference>
<evidence type="ECO:0000256" key="6">
    <source>
        <dbReference type="ARBA" id="ARBA00022723"/>
    </source>
</evidence>
<dbReference type="InterPro" id="IPR008278">
    <property type="entry name" value="4-PPantetheinyl_Trfase_dom"/>
</dbReference>
<dbReference type="InterPro" id="IPR050559">
    <property type="entry name" value="P-Pant_transferase_sf"/>
</dbReference>
<comment type="similarity">
    <text evidence="11">Belongs to the P-Pant transferase superfamily. AcpS family.</text>
</comment>
<evidence type="ECO:0000256" key="11">
    <source>
        <dbReference type="HAMAP-Rule" id="MF_00101"/>
    </source>
</evidence>
<proteinExistence type="inferred from homology"/>
<evidence type="ECO:0000256" key="8">
    <source>
        <dbReference type="ARBA" id="ARBA00022842"/>
    </source>
</evidence>
<comment type="catalytic activity">
    <reaction evidence="11">
        <text>apo-[ACP] + CoA = holo-[ACP] + adenosine 3',5'-bisphosphate + H(+)</text>
        <dbReference type="Rhea" id="RHEA:12068"/>
        <dbReference type="Rhea" id="RHEA-COMP:9685"/>
        <dbReference type="Rhea" id="RHEA-COMP:9690"/>
        <dbReference type="ChEBI" id="CHEBI:15378"/>
        <dbReference type="ChEBI" id="CHEBI:29999"/>
        <dbReference type="ChEBI" id="CHEBI:57287"/>
        <dbReference type="ChEBI" id="CHEBI:58343"/>
        <dbReference type="ChEBI" id="CHEBI:64479"/>
        <dbReference type="EC" id="2.7.8.7"/>
    </reaction>
</comment>
<keyword evidence="10 11" id="KW-0275">Fatty acid biosynthesis</keyword>
<feature type="binding site" evidence="11">
    <location>
        <position position="8"/>
    </location>
    <ligand>
        <name>Mg(2+)</name>
        <dbReference type="ChEBI" id="CHEBI:18420"/>
    </ligand>
</feature>
<dbReference type="NCBIfam" id="TIGR00516">
    <property type="entry name" value="acpS"/>
    <property type="match status" value="1"/>
</dbReference>
<name>A0ABT8EDW4_9BACL</name>
<dbReference type="PANTHER" id="PTHR12215:SF10">
    <property type="entry name" value="L-AMINOADIPATE-SEMIALDEHYDE DEHYDROGENASE-PHOSPHOPANTETHEINYL TRANSFERASE"/>
    <property type="match status" value="1"/>
</dbReference>
<dbReference type="NCBIfam" id="TIGR00556">
    <property type="entry name" value="pantethn_trn"/>
    <property type="match status" value="1"/>
</dbReference>
<protein>
    <recommendedName>
        <fullName evidence="11">Holo-[acyl-carrier-protein] synthase</fullName>
        <shortName evidence="11">Holo-ACP synthase</shortName>
        <ecNumber evidence="11">2.7.8.7</ecNumber>
    </recommendedName>
    <alternativeName>
        <fullName evidence="11">4'-phosphopantetheinyl transferase AcpS</fullName>
    </alternativeName>
</protein>